<dbReference type="AlphaFoldDB" id="A0A975GN73"/>
<gene>
    <name evidence="1" type="ORF">dnm_037050</name>
</gene>
<name>A0A975GN73_9BACT</name>
<proteinExistence type="predicted"/>
<evidence type="ECO:0000313" key="1">
    <source>
        <dbReference type="EMBL" id="QTA87671.1"/>
    </source>
</evidence>
<reference evidence="1" key="1">
    <citation type="journal article" date="2021" name="Microb. Physiol.">
        <title>Proteogenomic Insights into the Physiology of Marine, Sulfate-Reducing, Filamentous Desulfonema limicola and Desulfonema magnum.</title>
        <authorList>
            <person name="Schnaars V."/>
            <person name="Wohlbrand L."/>
            <person name="Scheve S."/>
            <person name="Hinrichs C."/>
            <person name="Reinhardt R."/>
            <person name="Rabus R."/>
        </authorList>
    </citation>
    <scope>NUCLEOTIDE SEQUENCE</scope>
    <source>
        <strain evidence="1">4be13</strain>
    </source>
</reference>
<sequence>MCVFVSSCLCGIFINIVRHDFCIAGRKCPAFPHFGEIVSEKRPADISGFQFSGYMNSVSYKCMQKSCRTVLHFYIVRYKKFDHRVINNFFQIFLLNI</sequence>
<evidence type="ECO:0000313" key="2">
    <source>
        <dbReference type="Proteomes" id="UP000663722"/>
    </source>
</evidence>
<dbReference type="Proteomes" id="UP000663722">
    <property type="component" value="Chromosome"/>
</dbReference>
<dbReference type="EMBL" id="CP061800">
    <property type="protein sequence ID" value="QTA87671.1"/>
    <property type="molecule type" value="Genomic_DNA"/>
</dbReference>
<protein>
    <submittedName>
        <fullName evidence="1">Uncharacterized protein</fullName>
    </submittedName>
</protein>
<organism evidence="1 2">
    <name type="scientific">Desulfonema magnum</name>
    <dbReference type="NCBI Taxonomy" id="45655"/>
    <lineage>
        <taxon>Bacteria</taxon>
        <taxon>Pseudomonadati</taxon>
        <taxon>Thermodesulfobacteriota</taxon>
        <taxon>Desulfobacteria</taxon>
        <taxon>Desulfobacterales</taxon>
        <taxon>Desulfococcaceae</taxon>
        <taxon>Desulfonema</taxon>
    </lineage>
</organism>
<keyword evidence="2" id="KW-1185">Reference proteome</keyword>
<accession>A0A975GN73</accession>
<dbReference type="KEGG" id="dmm:dnm_037050"/>